<feature type="region of interest" description="Disordered" evidence="1">
    <location>
        <begin position="395"/>
        <end position="435"/>
    </location>
</feature>
<dbReference type="PANTHER" id="PTHR15237:SF0">
    <property type="entry name" value="CELL CYCLE CHECKPOINT CONTROL PROTEIN"/>
    <property type="match status" value="1"/>
</dbReference>
<sequence length="545" mass="62394">MIFEASISSFESHNIWRRVVQNLSYLNEDIKLTITHRGLIIWAMNSTETSMSQAHFARSFFDQFHFRPEETVFGEDGLQQVQDGSLTVHKLYSFSVHGKHLAILFRKPENDNITLLHLAIDNTTNCPEALANRLQIKIHTENLMVKEYAPHIVPQKYDPIVIELRYKRRFLDVYCSSRENNEEQLDPRLLEIFGKLQRELETSYFNSDFSSTSKRARTLRPEDEINYLCCNRQLLKNFIDSCSTSNTEEAKLEVSIAKLSLTAFTKGVYTKNNDVLRNAMRATNVVATNDLEHYCLFTNSQDEPTKRPLAKGVTFGMKGLKNFVNTATMWKDEKDVNIWFCRPGEPILMEVEGTDLRLELVQVTDSCGTASVTDGKIDIARSSPLKDAASVKLASPRKSPLKYKGPSRLGLTNNGTPSPVKPKSLFSTTEDDSMQEKVAWKNPIRGKRPTTENPIYDTGFNVDVRSDTYSKAQRTRTTVAWGNSSLELLDNNNQPNLDQRDLLKQEKKRFLRDLKRQEESRKHDQSSLEDQFGPTQKDKPKGLFD</sequence>
<feature type="region of interest" description="Disordered" evidence="1">
    <location>
        <begin position="513"/>
        <end position="545"/>
    </location>
</feature>
<accession>A0A1G4JRH3</accession>
<dbReference type="GO" id="GO:0071479">
    <property type="term" value="P:cellular response to ionizing radiation"/>
    <property type="evidence" value="ECO:0007669"/>
    <property type="project" value="TreeGrafter"/>
</dbReference>
<keyword evidence="3" id="KW-1185">Reference proteome</keyword>
<dbReference type="AlphaFoldDB" id="A0A1G4JRH3"/>
<name>A0A1G4JRH3_9SACH</name>
<dbReference type="InterPro" id="IPR046938">
    <property type="entry name" value="DNA_clamp_sf"/>
</dbReference>
<protein>
    <submittedName>
        <fullName evidence="2">LADA_0G02498g1_1</fullName>
    </submittedName>
</protein>
<dbReference type="GO" id="GO:0051598">
    <property type="term" value="P:meiotic recombination checkpoint signaling"/>
    <property type="evidence" value="ECO:0007669"/>
    <property type="project" value="EnsemblFungi"/>
</dbReference>
<gene>
    <name evidence="2" type="ORF">LADA_0G02498G</name>
</gene>
<dbReference type="InterPro" id="IPR007268">
    <property type="entry name" value="Rad9/Ddc1"/>
</dbReference>
<dbReference type="PANTHER" id="PTHR15237">
    <property type="entry name" value="DNA REPAIR PROTEIN RAD9"/>
    <property type="match status" value="1"/>
</dbReference>
<feature type="compositionally biased region" description="Basic and acidic residues" evidence="1">
    <location>
        <begin position="513"/>
        <end position="526"/>
    </location>
</feature>
<organism evidence="2 3">
    <name type="scientific">Lachancea dasiensis</name>
    <dbReference type="NCBI Taxonomy" id="1072105"/>
    <lineage>
        <taxon>Eukaryota</taxon>
        <taxon>Fungi</taxon>
        <taxon>Dikarya</taxon>
        <taxon>Ascomycota</taxon>
        <taxon>Saccharomycotina</taxon>
        <taxon>Saccharomycetes</taxon>
        <taxon>Saccharomycetales</taxon>
        <taxon>Saccharomycetaceae</taxon>
        <taxon>Lachancea</taxon>
    </lineage>
</organism>
<dbReference type="GO" id="GO:0031571">
    <property type="term" value="P:mitotic G1 DNA damage checkpoint signaling"/>
    <property type="evidence" value="ECO:0007669"/>
    <property type="project" value="EnsemblFungi"/>
</dbReference>
<reference evidence="3" key="1">
    <citation type="submission" date="2016-03" db="EMBL/GenBank/DDBJ databases">
        <authorList>
            <person name="Devillers H."/>
        </authorList>
    </citation>
    <scope>NUCLEOTIDE SEQUENCE [LARGE SCALE GENOMIC DNA]</scope>
</reference>
<dbReference type="GO" id="GO:0000076">
    <property type="term" value="P:DNA replication checkpoint signaling"/>
    <property type="evidence" value="ECO:0007669"/>
    <property type="project" value="TreeGrafter"/>
</dbReference>
<proteinExistence type="predicted"/>
<dbReference type="GO" id="GO:0007095">
    <property type="term" value="P:mitotic G2 DNA damage checkpoint signaling"/>
    <property type="evidence" value="ECO:0007669"/>
    <property type="project" value="EnsemblFungi"/>
</dbReference>
<dbReference type="STRING" id="1266660.A0A1G4JRH3"/>
<dbReference type="PRINTS" id="PR02063">
    <property type="entry name" value="DNADAMAGECP1"/>
</dbReference>
<evidence type="ECO:0000313" key="3">
    <source>
        <dbReference type="Proteomes" id="UP000190274"/>
    </source>
</evidence>
<dbReference type="InterPro" id="IPR026217">
    <property type="entry name" value="Ddc1"/>
</dbReference>
<dbReference type="GO" id="GO:0030295">
    <property type="term" value="F:protein kinase activator activity"/>
    <property type="evidence" value="ECO:0007669"/>
    <property type="project" value="EnsemblFungi"/>
</dbReference>
<dbReference type="GO" id="GO:0030896">
    <property type="term" value="C:checkpoint clamp complex"/>
    <property type="evidence" value="ECO:0007669"/>
    <property type="project" value="EnsemblFungi"/>
</dbReference>
<dbReference type="EMBL" id="LT598457">
    <property type="protein sequence ID" value="SCU93331.1"/>
    <property type="molecule type" value="Genomic_DNA"/>
</dbReference>
<dbReference type="GO" id="GO:0031573">
    <property type="term" value="P:mitotic intra-S DNA damage checkpoint signaling"/>
    <property type="evidence" value="ECO:0007669"/>
    <property type="project" value="EnsemblFungi"/>
</dbReference>
<dbReference type="GO" id="GO:0000725">
    <property type="term" value="P:recombinational repair"/>
    <property type="evidence" value="ECO:0007669"/>
    <property type="project" value="EnsemblFungi"/>
</dbReference>
<evidence type="ECO:0000313" key="2">
    <source>
        <dbReference type="EMBL" id="SCU93331.1"/>
    </source>
</evidence>
<evidence type="ECO:0000256" key="1">
    <source>
        <dbReference type="SAM" id="MobiDB-lite"/>
    </source>
</evidence>
<dbReference type="Gene3D" id="3.70.10.10">
    <property type="match status" value="2"/>
</dbReference>
<feature type="compositionally biased region" description="Basic and acidic residues" evidence="1">
    <location>
        <begin position="536"/>
        <end position="545"/>
    </location>
</feature>
<dbReference type="SUPFAM" id="SSF55979">
    <property type="entry name" value="DNA clamp"/>
    <property type="match status" value="1"/>
</dbReference>
<dbReference type="OrthoDB" id="3992718at2759"/>
<dbReference type="Proteomes" id="UP000190274">
    <property type="component" value="Chromosome G"/>
</dbReference>